<keyword evidence="1 2" id="KW-0732">Signal</keyword>
<evidence type="ECO:0000313" key="3">
    <source>
        <dbReference type="EMBL" id="MCX2979590.1"/>
    </source>
</evidence>
<dbReference type="RefSeq" id="WP_279243589.1">
    <property type="nucleotide sequence ID" value="NZ_SHNN01000001.1"/>
</dbReference>
<name>A0ABT3TBL4_9GAMM</name>
<gene>
    <name evidence="3" type="ORF">EYC98_01800</name>
</gene>
<reference evidence="3" key="1">
    <citation type="submission" date="2019-02" db="EMBL/GenBank/DDBJ databases">
        <authorList>
            <person name="Li S.-H."/>
        </authorList>
    </citation>
    <scope>NUCLEOTIDE SEQUENCE</scope>
    <source>
        <strain evidence="3">IMCC14734</strain>
    </source>
</reference>
<dbReference type="EMBL" id="SHNN01000001">
    <property type="protein sequence ID" value="MCX2979590.1"/>
    <property type="molecule type" value="Genomic_DNA"/>
</dbReference>
<evidence type="ECO:0000256" key="1">
    <source>
        <dbReference type="ARBA" id="ARBA00022729"/>
    </source>
</evidence>
<organism evidence="3 4">
    <name type="scientific">Candidatus Litorirhabdus singularis</name>
    <dbReference type="NCBI Taxonomy" id="2518993"/>
    <lineage>
        <taxon>Bacteria</taxon>
        <taxon>Pseudomonadati</taxon>
        <taxon>Pseudomonadota</taxon>
        <taxon>Gammaproteobacteria</taxon>
        <taxon>Cellvibrionales</taxon>
        <taxon>Halieaceae</taxon>
        <taxon>Candidatus Litorirhabdus</taxon>
    </lineage>
</organism>
<keyword evidence="4" id="KW-1185">Reference proteome</keyword>
<dbReference type="InterPro" id="IPR019546">
    <property type="entry name" value="TAT_signal_bac_arc"/>
</dbReference>
<proteinExistence type="predicted"/>
<dbReference type="InterPro" id="IPR006311">
    <property type="entry name" value="TAT_signal"/>
</dbReference>
<feature type="signal peptide" evidence="2">
    <location>
        <begin position="1"/>
        <end position="33"/>
    </location>
</feature>
<sequence length="170" mass="18990">MKPITRRQLLQTSAALVAAAALPRLASAYQVSAAGKAALAESPLVYISPLKSDGEESRCHGEVWFFVDGGDVIICSETTTWKATAQRQGLQQARIWVGDYGPVWRSLGRYRNAPEFLAQVSVDSAPATYQRLMTSFAERYPEEWPGWEERFMEQYAAGTRVILRYRPVGD</sequence>
<accession>A0ABT3TBL4</accession>
<dbReference type="PROSITE" id="PS51318">
    <property type="entry name" value="TAT"/>
    <property type="match status" value="1"/>
</dbReference>
<evidence type="ECO:0000256" key="2">
    <source>
        <dbReference type="SAM" id="SignalP"/>
    </source>
</evidence>
<evidence type="ECO:0000313" key="4">
    <source>
        <dbReference type="Proteomes" id="UP001143362"/>
    </source>
</evidence>
<comment type="caution">
    <text evidence="3">The sequence shown here is derived from an EMBL/GenBank/DDBJ whole genome shotgun (WGS) entry which is preliminary data.</text>
</comment>
<feature type="chain" id="PRO_5047333494" evidence="2">
    <location>
        <begin position="34"/>
        <end position="170"/>
    </location>
</feature>
<protein>
    <submittedName>
        <fullName evidence="3">Twin-arginine translocation signal domain-containing protein</fullName>
    </submittedName>
</protein>
<dbReference type="Pfam" id="PF10518">
    <property type="entry name" value="TAT_signal"/>
    <property type="match status" value="1"/>
</dbReference>
<dbReference type="NCBIfam" id="TIGR01409">
    <property type="entry name" value="TAT_signal_seq"/>
    <property type="match status" value="1"/>
</dbReference>
<dbReference type="Proteomes" id="UP001143362">
    <property type="component" value="Unassembled WGS sequence"/>
</dbReference>